<evidence type="ECO:0000313" key="2">
    <source>
        <dbReference type="EMBL" id="GHE25225.1"/>
    </source>
</evidence>
<dbReference type="AlphaFoldDB" id="A0A919D7H9"/>
<organism evidence="2 3">
    <name type="scientific">Kitasatospora indigofera</name>
    <dbReference type="NCBI Taxonomy" id="67307"/>
    <lineage>
        <taxon>Bacteria</taxon>
        <taxon>Bacillati</taxon>
        <taxon>Actinomycetota</taxon>
        <taxon>Actinomycetes</taxon>
        <taxon>Kitasatosporales</taxon>
        <taxon>Streptomycetaceae</taxon>
        <taxon>Kitasatospora</taxon>
    </lineage>
</organism>
<accession>A0A919D7H9</accession>
<sequence length="161" mass="18042">MRYAQGGGFTAQEQQRRERVRLDAAERFERGDSNGMIARDLRVTSDQFERWRRAWRDGGSAALESKGPQSPPRLGVRQFALLEQELEKGPLAHGWEDQPWTLARIKTVIGRRFHVSYTSPGRLEAPTTQRMVVPATGSSGDRARRGRGRGVEEAGVAQVKA</sequence>
<dbReference type="SUPFAM" id="SSF46689">
    <property type="entry name" value="Homeodomain-like"/>
    <property type="match status" value="1"/>
</dbReference>
<feature type="region of interest" description="Disordered" evidence="1">
    <location>
        <begin position="125"/>
        <end position="161"/>
    </location>
</feature>
<protein>
    <recommendedName>
        <fullName evidence="4">Transposase</fullName>
    </recommendedName>
</protein>
<reference evidence="2" key="1">
    <citation type="journal article" date="2014" name="Int. J. Syst. Evol. Microbiol.">
        <title>Complete genome sequence of Corynebacterium casei LMG S-19264T (=DSM 44701T), isolated from a smear-ripened cheese.</title>
        <authorList>
            <consortium name="US DOE Joint Genome Institute (JGI-PGF)"/>
            <person name="Walter F."/>
            <person name="Albersmeier A."/>
            <person name="Kalinowski J."/>
            <person name="Ruckert C."/>
        </authorList>
    </citation>
    <scope>NUCLEOTIDE SEQUENCE</scope>
    <source>
        <strain evidence="2">JCM 4646</strain>
    </source>
</reference>
<keyword evidence="3" id="KW-1185">Reference proteome</keyword>
<comment type="caution">
    <text evidence="2">The sequence shown here is derived from an EMBL/GenBank/DDBJ whole genome shotgun (WGS) entry which is preliminary data.</text>
</comment>
<evidence type="ECO:0008006" key="4">
    <source>
        <dbReference type="Google" id="ProtNLM"/>
    </source>
</evidence>
<reference evidence="2" key="2">
    <citation type="submission" date="2020-09" db="EMBL/GenBank/DDBJ databases">
        <authorList>
            <person name="Sun Q."/>
            <person name="Ohkuma M."/>
        </authorList>
    </citation>
    <scope>NUCLEOTIDE SEQUENCE</scope>
    <source>
        <strain evidence="2">JCM 4646</strain>
    </source>
</reference>
<proteinExistence type="predicted"/>
<evidence type="ECO:0000256" key="1">
    <source>
        <dbReference type="SAM" id="MobiDB-lite"/>
    </source>
</evidence>
<dbReference type="EMBL" id="BNBO01000082">
    <property type="protein sequence ID" value="GHE25225.1"/>
    <property type="molecule type" value="Genomic_DNA"/>
</dbReference>
<dbReference type="Pfam" id="PF13384">
    <property type="entry name" value="HTH_23"/>
    <property type="match status" value="1"/>
</dbReference>
<name>A0A919D7H9_9ACTN</name>
<dbReference type="Proteomes" id="UP000617734">
    <property type="component" value="Unassembled WGS sequence"/>
</dbReference>
<dbReference type="InterPro" id="IPR009057">
    <property type="entry name" value="Homeodomain-like_sf"/>
</dbReference>
<gene>
    <name evidence="2" type="ORF">GCM10018781_76360</name>
</gene>
<evidence type="ECO:0000313" key="3">
    <source>
        <dbReference type="Proteomes" id="UP000617734"/>
    </source>
</evidence>